<dbReference type="Pfam" id="PF03358">
    <property type="entry name" value="FMN_red"/>
    <property type="match status" value="1"/>
</dbReference>
<evidence type="ECO:0000313" key="3">
    <source>
        <dbReference type="Proteomes" id="UP000198900"/>
    </source>
</evidence>
<organism evidence="2 3">
    <name type="scientific">Paraburkholderia steynii</name>
    <dbReference type="NCBI Taxonomy" id="1245441"/>
    <lineage>
        <taxon>Bacteria</taxon>
        <taxon>Pseudomonadati</taxon>
        <taxon>Pseudomonadota</taxon>
        <taxon>Betaproteobacteria</taxon>
        <taxon>Burkholderiales</taxon>
        <taxon>Burkholderiaceae</taxon>
        <taxon>Paraburkholderia</taxon>
    </lineage>
</organism>
<dbReference type="InterPro" id="IPR005025">
    <property type="entry name" value="FMN_Rdtase-like_dom"/>
</dbReference>
<gene>
    <name evidence="2" type="ORF">SAMN04487926_10388</name>
</gene>
<evidence type="ECO:0000313" key="2">
    <source>
        <dbReference type="EMBL" id="SDH25418.1"/>
    </source>
</evidence>
<protein>
    <submittedName>
        <fullName evidence="2">NAD(P)H-dependent FMN reductase</fullName>
    </submittedName>
</protein>
<keyword evidence="3" id="KW-1185">Reference proteome</keyword>
<sequence length="200" mass="21576">MSGKRILVLYGSTHLESLNRRLASLVAEHLRKNGVEVTFPDVADYELPMYNADLELRHGIPDAALRLHEALRAHQGVFIASPEINANISPLLANAIAWVSRVQENGGIQAAFGEPVYALGSASPGAFGGYRGLMALRNVLELGLGAHVLPAMVSVGMANQAFNEEGQLVPPMARQMLDRLVSQLDHAVSNRTQFNNGMPS</sequence>
<dbReference type="EMBL" id="FNDI01000003">
    <property type="protein sequence ID" value="SDH25418.1"/>
    <property type="molecule type" value="Genomic_DNA"/>
</dbReference>
<proteinExistence type="predicted"/>
<comment type="caution">
    <text evidence="2">The sequence shown here is derived from an EMBL/GenBank/DDBJ whole genome shotgun (WGS) entry which is preliminary data.</text>
</comment>
<dbReference type="Gene3D" id="3.40.50.360">
    <property type="match status" value="1"/>
</dbReference>
<reference evidence="2" key="1">
    <citation type="submission" date="2016-10" db="EMBL/GenBank/DDBJ databases">
        <authorList>
            <person name="Varghese N."/>
            <person name="Submissions S."/>
        </authorList>
    </citation>
    <scope>NUCLEOTIDE SEQUENCE [LARGE SCALE GENOMIC DNA]</scope>
    <source>
        <strain evidence="2">YR281</strain>
    </source>
</reference>
<accession>A0A7Z7B245</accession>
<dbReference type="InterPro" id="IPR050712">
    <property type="entry name" value="NAD(P)H-dep_reductase"/>
</dbReference>
<dbReference type="GO" id="GO:0005829">
    <property type="term" value="C:cytosol"/>
    <property type="evidence" value="ECO:0007669"/>
    <property type="project" value="TreeGrafter"/>
</dbReference>
<dbReference type="GO" id="GO:0010181">
    <property type="term" value="F:FMN binding"/>
    <property type="evidence" value="ECO:0007669"/>
    <property type="project" value="TreeGrafter"/>
</dbReference>
<dbReference type="AlphaFoldDB" id="A0A7Z7B245"/>
<dbReference type="InterPro" id="IPR029039">
    <property type="entry name" value="Flavoprotein-like_sf"/>
</dbReference>
<dbReference type="Proteomes" id="UP000198900">
    <property type="component" value="Unassembled WGS sequence"/>
</dbReference>
<dbReference type="PANTHER" id="PTHR30543:SF21">
    <property type="entry name" value="NAD(P)H-DEPENDENT FMN REDUCTASE LOT6"/>
    <property type="match status" value="1"/>
</dbReference>
<dbReference type="RefSeq" id="WP_091776387.1">
    <property type="nucleotide sequence ID" value="NZ_FNDI01000003.1"/>
</dbReference>
<evidence type="ECO:0000259" key="1">
    <source>
        <dbReference type="Pfam" id="PF03358"/>
    </source>
</evidence>
<dbReference type="PANTHER" id="PTHR30543">
    <property type="entry name" value="CHROMATE REDUCTASE"/>
    <property type="match status" value="1"/>
</dbReference>
<dbReference type="SUPFAM" id="SSF52218">
    <property type="entry name" value="Flavoproteins"/>
    <property type="match status" value="1"/>
</dbReference>
<dbReference type="GO" id="GO:0016491">
    <property type="term" value="F:oxidoreductase activity"/>
    <property type="evidence" value="ECO:0007669"/>
    <property type="project" value="InterPro"/>
</dbReference>
<feature type="domain" description="NADPH-dependent FMN reductase-like" evidence="1">
    <location>
        <begin position="5"/>
        <end position="159"/>
    </location>
</feature>
<name>A0A7Z7B245_9BURK</name>